<evidence type="ECO:0000256" key="6">
    <source>
        <dbReference type="SAM" id="MobiDB-lite"/>
    </source>
</evidence>
<evidence type="ECO:0000256" key="5">
    <source>
        <dbReference type="SAM" id="Coils"/>
    </source>
</evidence>
<dbReference type="FunFam" id="1.20.5.170:FF:000002">
    <property type="entry name" value="Type I keratin KA11"/>
    <property type="match status" value="1"/>
</dbReference>
<dbReference type="InterPro" id="IPR039008">
    <property type="entry name" value="IF_rod_dom"/>
</dbReference>
<dbReference type="PRINTS" id="PR01248">
    <property type="entry name" value="TYPE1KERATIN"/>
</dbReference>
<dbReference type="STRING" id="8022.A0A060W7B6"/>
<evidence type="ECO:0000259" key="7">
    <source>
        <dbReference type="PROSITE" id="PS51842"/>
    </source>
</evidence>
<feature type="coiled-coil region" evidence="5">
    <location>
        <begin position="202"/>
        <end position="236"/>
    </location>
</feature>
<dbReference type="PaxDb" id="8022-A0A060W7B6"/>
<protein>
    <recommendedName>
        <fullName evidence="7">IF rod domain-containing protein</fullName>
    </recommendedName>
</protein>
<dbReference type="AlphaFoldDB" id="A0A060W7B6"/>
<dbReference type="Pfam" id="PF00038">
    <property type="entry name" value="Filament"/>
    <property type="match status" value="1"/>
</dbReference>
<feature type="domain" description="IF rod" evidence="7">
    <location>
        <begin position="1"/>
        <end position="258"/>
    </location>
</feature>
<keyword evidence="1 4" id="KW-0403">Intermediate filament</keyword>
<comment type="similarity">
    <text evidence="3 4">Belongs to the intermediate filament family.</text>
</comment>
<dbReference type="InterPro" id="IPR002957">
    <property type="entry name" value="Keratin_I"/>
</dbReference>
<dbReference type="InterPro" id="IPR050405">
    <property type="entry name" value="Intermediate_filament"/>
</dbReference>
<accession>A0A060W7B6</accession>
<dbReference type="PANTHER" id="PTHR45652">
    <property type="entry name" value="GLIAL FIBRILLARY ACIDIC PROTEIN"/>
    <property type="match status" value="1"/>
</dbReference>
<dbReference type="Proteomes" id="UP000193380">
    <property type="component" value="Unassembled WGS sequence"/>
</dbReference>
<dbReference type="GO" id="GO:0045109">
    <property type="term" value="P:intermediate filament organization"/>
    <property type="evidence" value="ECO:0007669"/>
    <property type="project" value="TreeGrafter"/>
</dbReference>
<feature type="compositionally biased region" description="Basic and acidic residues" evidence="6">
    <location>
        <begin position="281"/>
        <end position="306"/>
    </location>
</feature>
<keyword evidence="2 5" id="KW-0175">Coiled coil</keyword>
<dbReference type="GO" id="GO:0005737">
    <property type="term" value="C:cytoplasm"/>
    <property type="evidence" value="ECO:0007669"/>
    <property type="project" value="TreeGrafter"/>
</dbReference>
<feature type="region of interest" description="Disordered" evidence="6">
    <location>
        <begin position="259"/>
        <end position="313"/>
    </location>
</feature>
<dbReference type="SMART" id="SM01391">
    <property type="entry name" value="Filament"/>
    <property type="match status" value="1"/>
</dbReference>
<feature type="coiled-coil region" evidence="5">
    <location>
        <begin position="15"/>
        <end position="77"/>
    </location>
</feature>
<dbReference type="GO" id="GO:0005882">
    <property type="term" value="C:intermediate filament"/>
    <property type="evidence" value="ECO:0007669"/>
    <property type="project" value="UniProtKB-KW"/>
</dbReference>
<dbReference type="GO" id="GO:0099184">
    <property type="term" value="F:structural constituent of postsynaptic intermediate filament cytoskeleton"/>
    <property type="evidence" value="ECO:0007669"/>
    <property type="project" value="TreeGrafter"/>
</dbReference>
<dbReference type="FunFam" id="1.20.5.1160:FF:000001">
    <property type="entry name" value="Keratin type II"/>
    <property type="match status" value="1"/>
</dbReference>
<evidence type="ECO:0000256" key="1">
    <source>
        <dbReference type="ARBA" id="ARBA00022754"/>
    </source>
</evidence>
<dbReference type="PROSITE" id="PS51842">
    <property type="entry name" value="IF_ROD_2"/>
    <property type="match status" value="1"/>
</dbReference>
<dbReference type="Gene3D" id="1.20.5.500">
    <property type="entry name" value="Single helix bin"/>
    <property type="match status" value="1"/>
</dbReference>
<gene>
    <name evidence="8" type="ORF">GSONMT00064556001</name>
</gene>
<dbReference type="PANTHER" id="PTHR45652:SF18">
    <property type="entry name" value="ALPHA-INTERNEXIN"/>
    <property type="match status" value="1"/>
</dbReference>
<evidence type="ECO:0000313" key="8">
    <source>
        <dbReference type="EMBL" id="CDQ61134.1"/>
    </source>
</evidence>
<dbReference type="EMBL" id="FR904369">
    <property type="protein sequence ID" value="CDQ61134.1"/>
    <property type="molecule type" value="Genomic_DNA"/>
</dbReference>
<reference evidence="8" key="1">
    <citation type="journal article" date="2014" name="Nat. Commun.">
        <title>The rainbow trout genome provides novel insights into evolution after whole-genome duplication in vertebrates.</title>
        <authorList>
            <person name="Berthelot C."/>
            <person name="Brunet F."/>
            <person name="Chalopin D."/>
            <person name="Juanchich A."/>
            <person name="Bernard M."/>
            <person name="Noel B."/>
            <person name="Bento P."/>
            <person name="Da Silva C."/>
            <person name="Labadie K."/>
            <person name="Alberti A."/>
            <person name="Aury J.M."/>
            <person name="Louis A."/>
            <person name="Dehais P."/>
            <person name="Bardou P."/>
            <person name="Montfort J."/>
            <person name="Klopp C."/>
            <person name="Cabau C."/>
            <person name="Gaspin C."/>
            <person name="Thorgaard G.H."/>
            <person name="Boussaha M."/>
            <person name="Quillet E."/>
            <person name="Guyomard R."/>
            <person name="Galiana D."/>
            <person name="Bobe J."/>
            <person name="Volff J.N."/>
            <person name="Genet C."/>
            <person name="Wincker P."/>
            <person name="Jaillon O."/>
            <person name="Roest Crollius H."/>
            <person name="Guiguen Y."/>
        </authorList>
    </citation>
    <scope>NUCLEOTIDE SEQUENCE [LARGE SCALE GENOMIC DNA]</scope>
</reference>
<evidence type="ECO:0000256" key="2">
    <source>
        <dbReference type="ARBA" id="ARBA00023054"/>
    </source>
</evidence>
<dbReference type="FunFam" id="1.20.5.500:FF:000001">
    <property type="entry name" value="Type II keratin 23"/>
    <property type="match status" value="1"/>
</dbReference>
<dbReference type="SUPFAM" id="SSF64593">
    <property type="entry name" value="Intermediate filament protein, coiled coil region"/>
    <property type="match status" value="1"/>
</dbReference>
<sequence>MRELRAQVEEIGSEKAHILIDRDNLEEDMHKLRAKYEEEIRAREEAEQTLRSFKKDVDDATMARLDLERKVEGLLDEISFLRKVHDEEVAELSGMVQAAHVSVEVELAKPDLTSALKEIRNQYETLASKNLHSAEEWYKSKFANLNEQATRSNEAMRASREEINEFRRQLQSKTIELETLHGINESLERQIRETEDGHNLEIAGLQDTIGHLDNDLRNIKNDMAQHLREYQDLLNVKMALDIEIAAYRKLLEGEETHFSASNHGTSHFGYQPRASSYARSTNKDKEAAQKDGFKEITEEKVEKSDEADINSNN</sequence>
<dbReference type="GO" id="GO:0099160">
    <property type="term" value="C:postsynaptic intermediate filament cytoskeleton"/>
    <property type="evidence" value="ECO:0007669"/>
    <property type="project" value="TreeGrafter"/>
</dbReference>
<feature type="coiled-coil region" evidence="5">
    <location>
        <begin position="142"/>
        <end position="176"/>
    </location>
</feature>
<evidence type="ECO:0000256" key="3">
    <source>
        <dbReference type="ARBA" id="ARBA00061646"/>
    </source>
</evidence>
<evidence type="ECO:0000256" key="4">
    <source>
        <dbReference type="RuleBase" id="RU000685"/>
    </source>
</evidence>
<dbReference type="PROSITE" id="PS00226">
    <property type="entry name" value="IF_ROD_1"/>
    <property type="match status" value="1"/>
</dbReference>
<dbReference type="Gene3D" id="1.20.5.170">
    <property type="match status" value="1"/>
</dbReference>
<evidence type="ECO:0000313" key="9">
    <source>
        <dbReference type="Proteomes" id="UP000193380"/>
    </source>
</evidence>
<organism evidence="8 9">
    <name type="scientific">Oncorhynchus mykiss</name>
    <name type="common">Rainbow trout</name>
    <name type="synonym">Salmo gairdneri</name>
    <dbReference type="NCBI Taxonomy" id="8022"/>
    <lineage>
        <taxon>Eukaryota</taxon>
        <taxon>Metazoa</taxon>
        <taxon>Chordata</taxon>
        <taxon>Craniata</taxon>
        <taxon>Vertebrata</taxon>
        <taxon>Euteleostomi</taxon>
        <taxon>Actinopterygii</taxon>
        <taxon>Neopterygii</taxon>
        <taxon>Teleostei</taxon>
        <taxon>Protacanthopterygii</taxon>
        <taxon>Salmoniformes</taxon>
        <taxon>Salmonidae</taxon>
        <taxon>Salmoninae</taxon>
        <taxon>Oncorhynchus</taxon>
    </lineage>
</organism>
<dbReference type="InterPro" id="IPR018039">
    <property type="entry name" value="IF_conserved"/>
</dbReference>
<dbReference type="Gene3D" id="1.20.5.1160">
    <property type="entry name" value="Vasodilator-stimulated phosphoprotein"/>
    <property type="match status" value="1"/>
</dbReference>
<reference evidence="8" key="2">
    <citation type="submission" date="2014-03" db="EMBL/GenBank/DDBJ databases">
        <authorList>
            <person name="Genoscope - CEA"/>
        </authorList>
    </citation>
    <scope>NUCLEOTIDE SEQUENCE</scope>
</reference>
<name>A0A060W7B6_ONCMY</name>
<proteinExistence type="inferred from homology"/>